<accession>A0A0U2M7J4</accession>
<dbReference type="RefSeq" id="WP_074729152.1">
    <property type="nucleotide sequence ID" value="NZ_BJCS01000005.1"/>
</dbReference>
<dbReference type="KEGG" id="pnp:IJ22_38060"/>
<evidence type="ECO:0000256" key="3">
    <source>
        <dbReference type="ARBA" id="ARBA00022692"/>
    </source>
</evidence>
<dbReference type="AlphaFoldDB" id="A0A0U2M7J4"/>
<keyword evidence="2" id="KW-1003">Cell membrane</keyword>
<dbReference type="GO" id="GO:0005886">
    <property type="term" value="C:plasma membrane"/>
    <property type="evidence" value="ECO:0007669"/>
    <property type="project" value="UniProtKB-SubCell"/>
</dbReference>
<dbReference type="EMBL" id="CP013652">
    <property type="protein sequence ID" value="ALS24144.1"/>
    <property type="molecule type" value="Genomic_DNA"/>
</dbReference>
<dbReference type="InterPro" id="IPR003740">
    <property type="entry name" value="YitT"/>
</dbReference>
<dbReference type="Pfam" id="PF02588">
    <property type="entry name" value="YitT_membrane"/>
    <property type="match status" value="1"/>
</dbReference>
<proteinExistence type="predicted"/>
<sequence>MLYHKIVAIITGSLLIAMGVNCFLMPFKVLDGGIIGIALIINYLFEFKVGLVVILCSIPIFTLAWIYYRELVYNSLHGMLLSSYLIDILEPFHYYFLYYVNLTPVSSSVIGGLIIGAGIGIMLRYDTSTGGTDLLAQFLSKYVTFNVGIIIFILDAVIISLGGLLISAETLVLSVITITVGGVTTTLCTLKSAGRTH</sequence>
<keyword evidence="4" id="KW-1133">Transmembrane helix</keyword>
<protein>
    <submittedName>
        <fullName evidence="6">Uncharacterized protein</fullName>
    </submittedName>
</protein>
<organism evidence="6 7">
    <name type="scientific">Paenibacillus naphthalenovorans</name>
    <dbReference type="NCBI Taxonomy" id="162209"/>
    <lineage>
        <taxon>Bacteria</taxon>
        <taxon>Bacillati</taxon>
        <taxon>Bacillota</taxon>
        <taxon>Bacilli</taxon>
        <taxon>Bacillales</taxon>
        <taxon>Paenibacillaceae</taxon>
        <taxon>Paenibacillus</taxon>
    </lineage>
</organism>
<reference evidence="6 7" key="2">
    <citation type="journal article" date="2016" name="Genome Announc.">
        <title>Complete Genome Sequences of Two Interactive Moderate Thermophiles, Paenibacillus napthalenovorans 32O-Y and Paenibacillus sp. 32O-W.</title>
        <authorList>
            <person name="Butler R.R.III."/>
            <person name="Wang J."/>
            <person name="Stark B.C."/>
            <person name="Pombert J.F."/>
        </authorList>
    </citation>
    <scope>NUCLEOTIDE SEQUENCE [LARGE SCALE GENOMIC DNA]</scope>
    <source>
        <strain evidence="6 7">32O-Y</strain>
    </source>
</reference>
<reference evidence="7" key="1">
    <citation type="submission" date="2015-12" db="EMBL/GenBank/DDBJ databases">
        <title>Complete genome sequences of two moderately thermophilic Paenibacillus species.</title>
        <authorList>
            <person name="Butler R.III."/>
            <person name="Wang J."/>
            <person name="Stark B.C."/>
            <person name="Pombert J.-F."/>
        </authorList>
    </citation>
    <scope>NUCLEOTIDE SEQUENCE [LARGE SCALE GENOMIC DNA]</scope>
    <source>
        <strain evidence="7">32O-Y</strain>
    </source>
</reference>
<evidence type="ECO:0000256" key="4">
    <source>
        <dbReference type="ARBA" id="ARBA00022989"/>
    </source>
</evidence>
<keyword evidence="5" id="KW-0472">Membrane</keyword>
<dbReference type="OrthoDB" id="2602718at2"/>
<dbReference type="PATRIC" id="fig|162209.4.peg.4053"/>
<dbReference type="InterPro" id="IPR051461">
    <property type="entry name" value="UPF0750_membrane"/>
</dbReference>
<name>A0A0U2M7J4_9BACL</name>
<keyword evidence="7" id="KW-1185">Reference proteome</keyword>
<comment type="subcellular location">
    <subcellularLocation>
        <location evidence="1">Cell membrane</location>
        <topology evidence="1">Multi-pass membrane protein</topology>
    </subcellularLocation>
</comment>
<evidence type="ECO:0000256" key="5">
    <source>
        <dbReference type="ARBA" id="ARBA00023136"/>
    </source>
</evidence>
<dbReference type="PANTHER" id="PTHR33545:SF5">
    <property type="entry name" value="UPF0750 MEMBRANE PROTEIN YITT"/>
    <property type="match status" value="1"/>
</dbReference>
<evidence type="ECO:0000313" key="7">
    <source>
        <dbReference type="Proteomes" id="UP000061660"/>
    </source>
</evidence>
<dbReference type="PANTHER" id="PTHR33545">
    <property type="entry name" value="UPF0750 MEMBRANE PROTEIN YITT-RELATED"/>
    <property type="match status" value="1"/>
</dbReference>
<evidence type="ECO:0000313" key="6">
    <source>
        <dbReference type="EMBL" id="ALS24144.1"/>
    </source>
</evidence>
<evidence type="ECO:0000256" key="1">
    <source>
        <dbReference type="ARBA" id="ARBA00004651"/>
    </source>
</evidence>
<dbReference type="Proteomes" id="UP000061660">
    <property type="component" value="Chromosome"/>
</dbReference>
<keyword evidence="3" id="KW-0812">Transmembrane</keyword>
<gene>
    <name evidence="6" type="ORF">IJ22_38060</name>
</gene>
<evidence type="ECO:0000256" key="2">
    <source>
        <dbReference type="ARBA" id="ARBA00022475"/>
    </source>
</evidence>